<comment type="function">
    <text evidence="7">Degrades free oligosaccharides in the vacuole.</text>
</comment>
<accession>A0A5N6KGU7</accession>
<dbReference type="EC" id="3.2.1.24" evidence="3"/>
<dbReference type="Gene3D" id="1.20.1270.50">
    <property type="entry name" value="Glycoside hydrolase family 38, central domain"/>
    <property type="match status" value="1"/>
</dbReference>
<dbReference type="GO" id="GO:0046872">
    <property type="term" value="F:metal ion binding"/>
    <property type="evidence" value="ECO:0007669"/>
    <property type="project" value="UniProtKB-KW"/>
</dbReference>
<dbReference type="FunFam" id="2.70.98.30:FF:000001">
    <property type="entry name" value="alpha-mannosidase 2C1 isoform X2"/>
    <property type="match status" value="1"/>
</dbReference>
<dbReference type="Gene3D" id="3.20.110.10">
    <property type="entry name" value="Glycoside hydrolase 38, N terminal domain"/>
    <property type="match status" value="1"/>
</dbReference>
<dbReference type="InterPro" id="IPR011330">
    <property type="entry name" value="Glyco_hydro/deAcase_b/a-brl"/>
</dbReference>
<dbReference type="Pfam" id="PF22907">
    <property type="entry name" value="Ams1-like_1st"/>
    <property type="match status" value="1"/>
</dbReference>
<dbReference type="Pfam" id="PF07748">
    <property type="entry name" value="Glyco_hydro_38C"/>
    <property type="match status" value="1"/>
</dbReference>
<dbReference type="OrthoDB" id="10261055at2759"/>
<dbReference type="FunFam" id="1.20.1270.50:FF:000004">
    <property type="entry name" value="alpha-mannosidase 2C1 isoform X1"/>
    <property type="match status" value="1"/>
</dbReference>
<gene>
    <name evidence="10" type="ORF">EYC80_006241</name>
</gene>
<dbReference type="InterPro" id="IPR037094">
    <property type="entry name" value="Glyco_hydro_38_cen_sf"/>
</dbReference>
<keyword evidence="11" id="KW-1185">Reference proteome</keyword>
<dbReference type="GO" id="GO:0004559">
    <property type="term" value="F:alpha-mannosidase activity"/>
    <property type="evidence" value="ECO:0007669"/>
    <property type="project" value="UniProtKB-EC"/>
</dbReference>
<evidence type="ECO:0000256" key="3">
    <source>
        <dbReference type="ARBA" id="ARBA00012752"/>
    </source>
</evidence>
<dbReference type="SUPFAM" id="SSF88688">
    <property type="entry name" value="Families 57/38 glycoside transferase middle domain"/>
    <property type="match status" value="1"/>
</dbReference>
<protein>
    <recommendedName>
        <fullName evidence="8">Alpha-mannosidase</fullName>
        <ecNumber evidence="3">3.2.1.24</ecNumber>
    </recommendedName>
</protein>
<dbReference type="InterPro" id="IPR054723">
    <property type="entry name" value="Ams1-like_N"/>
</dbReference>
<dbReference type="Pfam" id="PF09261">
    <property type="entry name" value="Alpha-mann_mid"/>
    <property type="match status" value="1"/>
</dbReference>
<dbReference type="GO" id="GO:0009313">
    <property type="term" value="P:oligosaccharide catabolic process"/>
    <property type="evidence" value="ECO:0007669"/>
    <property type="project" value="TreeGrafter"/>
</dbReference>
<dbReference type="SUPFAM" id="SSF74650">
    <property type="entry name" value="Galactose mutarotase-like"/>
    <property type="match status" value="1"/>
</dbReference>
<dbReference type="Proteomes" id="UP000326757">
    <property type="component" value="Unassembled WGS sequence"/>
</dbReference>
<dbReference type="SMART" id="SM00872">
    <property type="entry name" value="Alpha-mann_mid"/>
    <property type="match status" value="1"/>
</dbReference>
<sequence length="1107" mass="125815">MSSSSSYSNHLKSINSINSINQIIQLPIMGGETIPKTELKSSYPVRSEGPKGKLIPNLYKDRIGQFYGGGQYEGKNLRAMLNEGVVSGEPHIKLSVWDAPDLSRPTFKDATSHEFRTTHIGESFGPSWSTHWFKVRITVPSEFLKKDLLELHWDANNEGMVWTEDGNPLQGLTGGGERVEWILPDKFRDGKEHTIYIEMACNGMFGNAPGGDSIQPPNPNKYFQLSKAEIVAVNVEARALWIDIWEIGDAAREFPSESWEQHKALRVANEIIDAFELGSQDSILKGRKIAQEYLGENVSSSKVYETGTKPIVYGIGHCHIDTCWLWPWAETKRKVARSWSNQCDLMDRYPEHRFAVSQAQQYKWLKENYPYVFDRVKEKVKQGKFQPVGGSWVEHDTNLPSGESLVRQFLYGQRFFESNFGERCKTFWLPDTFGYSSQLPQLCRLADMKRFFTQKLSWNNINNFPHTTFNWVSLDGSQVICHMAPSETYTANADFGDVRRSVTQHKSMDQDETSLLVFGKGDGGGGPTWQMIEKLRRLRGMSDTVGLLPRVHMGDSVEDFFDRLEKRVSDGLDLVTWYGELYFELHRGTYTTQANNKRNNRNSEIMLHNIELLSTITSLKSKDFKYPKEDIDDMWEAVLLCQFHDCLPGSSIEMCYDDSDELYAKVFKTGEKILKKLYKNLGLKQAEESSKYGSLVALNTMPWHRREIVPLGNNTAGVACGQGNILKIKSFKIAETPEVTVKEVKRGVFVLQNEQLRVQVEGGVITSLYDRQAEREVVAKGGKANQLVIFDDKPLYWQAWDVEVFHLNSRKELPPGDTKIVQNDAHRVSVVTETKISEESWVKTHVSLSAAFKGQQSYVEMQSEVEWKESMKFLKVEFPVDVRNTEASYETQFGIVKRPTHYNTTWDMAKFEVCCHKFADLSENGYGVSILNDSKYGFATCGNVMRLSLLRAPKAPDAHADMGRHHIRWALLPHQGTLGSTTVRTAFNFNNPLKLYKASEDIQASAFESPIKLTGDQSLILDTIKRGEDDEDVSRGELRKRKGQSVILRIYDSLGGTSRGTIETTLDVKRVWKTNVLEDDGEELKVEGGKIDITLKPFEVGTFRLQL</sequence>
<dbReference type="SUPFAM" id="SSF88713">
    <property type="entry name" value="Glycoside hydrolase/deacetylase"/>
    <property type="match status" value="1"/>
</dbReference>
<dbReference type="GO" id="GO:0000329">
    <property type="term" value="C:fungal-type vacuole membrane"/>
    <property type="evidence" value="ECO:0007669"/>
    <property type="project" value="TreeGrafter"/>
</dbReference>
<dbReference type="PANTHER" id="PTHR46017:SF1">
    <property type="entry name" value="ALPHA-MANNOSIDASE 2C1"/>
    <property type="match status" value="1"/>
</dbReference>
<dbReference type="CDD" id="cd10812">
    <property type="entry name" value="GH38N_AMII_ScAms1_like"/>
    <property type="match status" value="1"/>
</dbReference>
<dbReference type="GO" id="GO:0006013">
    <property type="term" value="P:mannose metabolic process"/>
    <property type="evidence" value="ECO:0007669"/>
    <property type="project" value="InterPro"/>
</dbReference>
<dbReference type="InterPro" id="IPR000602">
    <property type="entry name" value="Glyco_hydro_38_N"/>
</dbReference>
<keyword evidence="5" id="KW-0378">Hydrolase</keyword>
<dbReference type="InterPro" id="IPR027291">
    <property type="entry name" value="Glyco_hydro_38_N_sf"/>
</dbReference>
<dbReference type="PANTHER" id="PTHR46017">
    <property type="entry name" value="ALPHA-MANNOSIDASE 2C1"/>
    <property type="match status" value="1"/>
</dbReference>
<dbReference type="InterPro" id="IPR011682">
    <property type="entry name" value="Glyco_hydro_38_C"/>
</dbReference>
<comment type="similarity">
    <text evidence="2">Belongs to the glycosyl hydrolase 38 family.</text>
</comment>
<evidence type="ECO:0000256" key="6">
    <source>
        <dbReference type="ARBA" id="ARBA00023295"/>
    </source>
</evidence>
<dbReference type="InterPro" id="IPR015341">
    <property type="entry name" value="Glyco_hydro_38_cen"/>
</dbReference>
<dbReference type="InterPro" id="IPR011013">
    <property type="entry name" value="Gal_mutarotase_sf_dom"/>
</dbReference>
<evidence type="ECO:0000256" key="7">
    <source>
        <dbReference type="ARBA" id="ARBA00054985"/>
    </source>
</evidence>
<proteinExistence type="inferred from homology"/>
<dbReference type="EMBL" id="VIGI01000003">
    <property type="protein sequence ID" value="KAB8302922.1"/>
    <property type="molecule type" value="Genomic_DNA"/>
</dbReference>
<keyword evidence="6" id="KW-0326">Glycosidase</keyword>
<evidence type="ECO:0000259" key="9">
    <source>
        <dbReference type="SMART" id="SM00872"/>
    </source>
</evidence>
<dbReference type="Pfam" id="PF01074">
    <property type="entry name" value="Glyco_hydro_38N"/>
    <property type="match status" value="1"/>
</dbReference>
<organism evidence="10 11">
    <name type="scientific">Monilinia laxa</name>
    <name type="common">Brown rot fungus</name>
    <name type="synonym">Sclerotinia laxa</name>
    <dbReference type="NCBI Taxonomy" id="61186"/>
    <lineage>
        <taxon>Eukaryota</taxon>
        <taxon>Fungi</taxon>
        <taxon>Dikarya</taxon>
        <taxon>Ascomycota</taxon>
        <taxon>Pezizomycotina</taxon>
        <taxon>Leotiomycetes</taxon>
        <taxon>Helotiales</taxon>
        <taxon>Sclerotiniaceae</taxon>
        <taxon>Monilinia</taxon>
    </lineage>
</organism>
<dbReference type="InterPro" id="IPR028995">
    <property type="entry name" value="Glyco_hydro_57/38_cen_sf"/>
</dbReference>
<evidence type="ECO:0000256" key="4">
    <source>
        <dbReference type="ARBA" id="ARBA00022723"/>
    </source>
</evidence>
<reference evidence="10 11" key="1">
    <citation type="submission" date="2019-06" db="EMBL/GenBank/DDBJ databases">
        <title>Genome Sequence of the Brown Rot Fungal Pathogen Monilinia laxa.</title>
        <authorList>
            <person name="De Miccolis Angelini R.M."/>
            <person name="Landi L."/>
            <person name="Abate D."/>
            <person name="Pollastro S."/>
            <person name="Romanazzi G."/>
            <person name="Faretra F."/>
        </authorList>
    </citation>
    <scope>NUCLEOTIDE SEQUENCE [LARGE SCALE GENOMIC DNA]</scope>
    <source>
        <strain evidence="10 11">Mlax316</strain>
    </source>
</reference>
<evidence type="ECO:0000256" key="8">
    <source>
        <dbReference type="ARBA" id="ARBA00071615"/>
    </source>
</evidence>
<dbReference type="InterPro" id="IPR041147">
    <property type="entry name" value="GH38_C"/>
</dbReference>
<evidence type="ECO:0000256" key="2">
    <source>
        <dbReference type="ARBA" id="ARBA00009792"/>
    </source>
</evidence>
<evidence type="ECO:0000313" key="10">
    <source>
        <dbReference type="EMBL" id="KAB8302922.1"/>
    </source>
</evidence>
<dbReference type="GO" id="GO:0030246">
    <property type="term" value="F:carbohydrate binding"/>
    <property type="evidence" value="ECO:0007669"/>
    <property type="project" value="InterPro"/>
</dbReference>
<evidence type="ECO:0000256" key="1">
    <source>
        <dbReference type="ARBA" id="ARBA00000365"/>
    </source>
</evidence>
<dbReference type="FunFam" id="3.20.110.10:FF:000002">
    <property type="entry name" value="alpha-mannosidase 2C1 isoform X1"/>
    <property type="match status" value="1"/>
</dbReference>
<feature type="domain" description="Glycoside hydrolase family 38 central" evidence="9">
    <location>
        <begin position="584"/>
        <end position="663"/>
    </location>
</feature>
<dbReference type="Pfam" id="PF17677">
    <property type="entry name" value="Glyco_hydro38C2"/>
    <property type="match status" value="1"/>
</dbReference>
<name>A0A5N6KGU7_MONLA</name>
<evidence type="ECO:0000256" key="5">
    <source>
        <dbReference type="ARBA" id="ARBA00022801"/>
    </source>
</evidence>
<dbReference type="Gene3D" id="2.70.98.30">
    <property type="entry name" value="Golgi alpha-mannosidase II, domain 4"/>
    <property type="match status" value="1"/>
</dbReference>
<evidence type="ECO:0000313" key="11">
    <source>
        <dbReference type="Proteomes" id="UP000326757"/>
    </source>
</evidence>
<comment type="caution">
    <text evidence="10">The sequence shown here is derived from an EMBL/GenBank/DDBJ whole genome shotgun (WGS) entry which is preliminary data.</text>
</comment>
<dbReference type="AlphaFoldDB" id="A0A5N6KGU7"/>
<comment type="catalytic activity">
    <reaction evidence="1">
        <text>Hydrolysis of terminal, non-reducing alpha-D-mannose residues in alpha-D-mannosides.</text>
        <dbReference type="EC" id="3.2.1.24"/>
    </reaction>
</comment>
<keyword evidence="4" id="KW-0479">Metal-binding</keyword>